<keyword evidence="1" id="KW-0732">Signal</keyword>
<dbReference type="Proteomes" id="UP000016935">
    <property type="component" value="Unassembled WGS sequence"/>
</dbReference>
<sequence>MKLTTIILGAMATIAMGSPVAVSQDESPATNMAAVDTASIAAYCKQCDAFFTKCMGSIGCWYNPYGCSITCGVDTCRAYNGDCKRNCNYNKC</sequence>
<dbReference type="GeneID" id="19403131"/>
<dbReference type="HOGENOM" id="CLU_2223052_0_0_1"/>
<feature type="chain" id="PRO_5004342534" evidence="1">
    <location>
        <begin position="18"/>
        <end position="92"/>
    </location>
</feature>
<evidence type="ECO:0000313" key="3">
    <source>
        <dbReference type="Proteomes" id="UP000016935"/>
    </source>
</evidence>
<reference evidence="2 3" key="1">
    <citation type="journal article" date="2012" name="PLoS Pathog.">
        <title>Diverse lifestyles and strategies of plant pathogenesis encoded in the genomes of eighteen Dothideomycetes fungi.</title>
        <authorList>
            <person name="Ohm R.A."/>
            <person name="Feau N."/>
            <person name="Henrissat B."/>
            <person name="Schoch C.L."/>
            <person name="Horwitz B.A."/>
            <person name="Barry K.W."/>
            <person name="Condon B.J."/>
            <person name="Copeland A.C."/>
            <person name="Dhillon B."/>
            <person name="Glaser F."/>
            <person name="Hesse C.N."/>
            <person name="Kosti I."/>
            <person name="LaButti K."/>
            <person name="Lindquist E.A."/>
            <person name="Lucas S."/>
            <person name="Salamov A.A."/>
            <person name="Bradshaw R.E."/>
            <person name="Ciuffetti L."/>
            <person name="Hamelin R.C."/>
            <person name="Kema G.H.J."/>
            <person name="Lawrence C."/>
            <person name="Scott J.A."/>
            <person name="Spatafora J.W."/>
            <person name="Turgeon B.G."/>
            <person name="de Wit P.J.G.M."/>
            <person name="Zhong S."/>
            <person name="Goodwin S.B."/>
            <person name="Grigoriev I.V."/>
        </authorList>
    </citation>
    <scope>NUCLEOTIDE SEQUENCE [LARGE SCALE GENOMIC DNA]</scope>
    <source>
        <strain evidence="3">28A</strain>
    </source>
</reference>
<feature type="signal peptide" evidence="1">
    <location>
        <begin position="1"/>
        <end position="17"/>
    </location>
</feature>
<name>R0IV81_EXST2</name>
<organism evidence="2 3">
    <name type="scientific">Exserohilum turcicum (strain 28A)</name>
    <name type="common">Northern leaf blight fungus</name>
    <name type="synonym">Setosphaeria turcica</name>
    <dbReference type="NCBI Taxonomy" id="671987"/>
    <lineage>
        <taxon>Eukaryota</taxon>
        <taxon>Fungi</taxon>
        <taxon>Dikarya</taxon>
        <taxon>Ascomycota</taxon>
        <taxon>Pezizomycotina</taxon>
        <taxon>Dothideomycetes</taxon>
        <taxon>Pleosporomycetidae</taxon>
        <taxon>Pleosporales</taxon>
        <taxon>Pleosporineae</taxon>
        <taxon>Pleosporaceae</taxon>
        <taxon>Exserohilum</taxon>
    </lineage>
</organism>
<dbReference type="AlphaFoldDB" id="R0IV81"/>
<evidence type="ECO:0000313" key="2">
    <source>
        <dbReference type="EMBL" id="EOA88665.1"/>
    </source>
</evidence>
<dbReference type="RefSeq" id="XP_008023729.1">
    <property type="nucleotide sequence ID" value="XM_008025538.1"/>
</dbReference>
<reference evidence="2 3" key="2">
    <citation type="journal article" date="2013" name="PLoS Genet.">
        <title>Comparative genome structure, secondary metabolite, and effector coding capacity across Cochliobolus pathogens.</title>
        <authorList>
            <person name="Condon B.J."/>
            <person name="Leng Y."/>
            <person name="Wu D."/>
            <person name="Bushley K.E."/>
            <person name="Ohm R.A."/>
            <person name="Otillar R."/>
            <person name="Martin J."/>
            <person name="Schackwitz W."/>
            <person name="Grimwood J."/>
            <person name="MohdZainudin N."/>
            <person name="Xue C."/>
            <person name="Wang R."/>
            <person name="Manning V.A."/>
            <person name="Dhillon B."/>
            <person name="Tu Z.J."/>
            <person name="Steffenson B.J."/>
            <person name="Salamov A."/>
            <person name="Sun H."/>
            <person name="Lowry S."/>
            <person name="LaButti K."/>
            <person name="Han J."/>
            <person name="Copeland A."/>
            <person name="Lindquist E."/>
            <person name="Barry K."/>
            <person name="Schmutz J."/>
            <person name="Baker S.E."/>
            <person name="Ciuffetti L.M."/>
            <person name="Grigoriev I.V."/>
            <person name="Zhong S."/>
            <person name="Turgeon B.G."/>
        </authorList>
    </citation>
    <scope>NUCLEOTIDE SEQUENCE [LARGE SCALE GENOMIC DNA]</scope>
    <source>
        <strain evidence="3">28A</strain>
    </source>
</reference>
<evidence type="ECO:0000256" key="1">
    <source>
        <dbReference type="SAM" id="SignalP"/>
    </source>
</evidence>
<gene>
    <name evidence="2" type="ORF">SETTUDRAFT_27471</name>
</gene>
<proteinExistence type="predicted"/>
<dbReference type="OrthoDB" id="3691647at2759"/>
<accession>R0IV81</accession>
<dbReference type="EMBL" id="KB908537">
    <property type="protein sequence ID" value="EOA88665.1"/>
    <property type="molecule type" value="Genomic_DNA"/>
</dbReference>
<keyword evidence="3" id="KW-1185">Reference proteome</keyword>
<protein>
    <submittedName>
        <fullName evidence="2">Uncharacterized protein</fullName>
    </submittedName>
</protein>